<organism evidence="1 2">
    <name type="scientific">Colletotrichum truncatum</name>
    <name type="common">Anthracnose fungus</name>
    <name type="synonym">Colletotrichum capsici</name>
    <dbReference type="NCBI Taxonomy" id="5467"/>
    <lineage>
        <taxon>Eukaryota</taxon>
        <taxon>Fungi</taxon>
        <taxon>Dikarya</taxon>
        <taxon>Ascomycota</taxon>
        <taxon>Pezizomycotina</taxon>
        <taxon>Sordariomycetes</taxon>
        <taxon>Hypocreomycetidae</taxon>
        <taxon>Glomerellales</taxon>
        <taxon>Glomerellaceae</taxon>
        <taxon>Colletotrichum</taxon>
        <taxon>Colletotrichum truncatum species complex</taxon>
    </lineage>
</organism>
<dbReference type="EMBL" id="VUJX02000010">
    <property type="protein sequence ID" value="KAL0931167.1"/>
    <property type="molecule type" value="Genomic_DNA"/>
</dbReference>
<evidence type="ECO:0000313" key="2">
    <source>
        <dbReference type="Proteomes" id="UP000805649"/>
    </source>
</evidence>
<reference evidence="1 2" key="1">
    <citation type="journal article" date="2020" name="Phytopathology">
        <title>Genome Sequence Resources of Colletotrichum truncatum, C. plurivorum, C. musicola, and C. sojae: Four Species Pathogenic to Soybean (Glycine max).</title>
        <authorList>
            <person name="Rogerio F."/>
            <person name="Boufleur T.R."/>
            <person name="Ciampi-Guillardi M."/>
            <person name="Sukno S.A."/>
            <person name="Thon M.R."/>
            <person name="Massola Junior N.S."/>
            <person name="Baroncelli R."/>
        </authorList>
    </citation>
    <scope>NUCLEOTIDE SEQUENCE [LARGE SCALE GENOMIC DNA]</scope>
    <source>
        <strain evidence="1 2">CMES1059</strain>
    </source>
</reference>
<sequence length="119" mass="13271">MLAAADKYELPSLKRYAAQKLKASADEFWDTEGFTKAIFQAYAPKSNVDDLAKRVLVRVAAKHSPELSERSGFQQLLDRLGKFNTEFTEAMVKKEGDESGHLPCLYCGFVSEACKCSNI</sequence>
<gene>
    <name evidence="1" type="ORF">CTRU02_213902</name>
</gene>
<name>A0ACC3YH54_COLTU</name>
<evidence type="ECO:0000313" key="1">
    <source>
        <dbReference type="EMBL" id="KAL0931167.1"/>
    </source>
</evidence>
<protein>
    <submittedName>
        <fullName evidence="1">BTB/POZ domain-containing protein</fullName>
    </submittedName>
</protein>
<keyword evidence="2" id="KW-1185">Reference proteome</keyword>
<comment type="caution">
    <text evidence="1">The sequence shown here is derived from an EMBL/GenBank/DDBJ whole genome shotgun (WGS) entry which is preliminary data.</text>
</comment>
<dbReference type="Proteomes" id="UP000805649">
    <property type="component" value="Unassembled WGS sequence"/>
</dbReference>
<accession>A0ACC3YH54</accession>
<proteinExistence type="predicted"/>